<evidence type="ECO:0000313" key="1">
    <source>
        <dbReference type="EMBL" id="KAF2198498.1"/>
    </source>
</evidence>
<protein>
    <submittedName>
        <fullName evidence="1">Uncharacterized protein</fullName>
    </submittedName>
</protein>
<dbReference type="EMBL" id="ML994139">
    <property type="protein sequence ID" value="KAF2198498.1"/>
    <property type="molecule type" value="Genomic_DNA"/>
</dbReference>
<gene>
    <name evidence="1" type="ORF">GQ43DRAFT_434218</name>
</gene>
<name>A0A9P4JFI4_9PLEO</name>
<keyword evidence="2" id="KW-1185">Reference proteome</keyword>
<proteinExistence type="predicted"/>
<dbReference type="Proteomes" id="UP000799536">
    <property type="component" value="Unassembled WGS sequence"/>
</dbReference>
<accession>A0A9P4JFI4</accession>
<reference evidence="1" key="1">
    <citation type="journal article" date="2020" name="Stud. Mycol.">
        <title>101 Dothideomycetes genomes: a test case for predicting lifestyles and emergence of pathogens.</title>
        <authorList>
            <person name="Haridas S."/>
            <person name="Albert R."/>
            <person name="Binder M."/>
            <person name="Bloem J."/>
            <person name="Labutti K."/>
            <person name="Salamov A."/>
            <person name="Andreopoulos B."/>
            <person name="Baker S."/>
            <person name="Barry K."/>
            <person name="Bills G."/>
            <person name="Bluhm B."/>
            <person name="Cannon C."/>
            <person name="Castanera R."/>
            <person name="Culley D."/>
            <person name="Daum C."/>
            <person name="Ezra D."/>
            <person name="Gonzalez J."/>
            <person name="Henrissat B."/>
            <person name="Kuo A."/>
            <person name="Liang C."/>
            <person name="Lipzen A."/>
            <person name="Lutzoni F."/>
            <person name="Magnuson J."/>
            <person name="Mondo S."/>
            <person name="Nolan M."/>
            <person name="Ohm R."/>
            <person name="Pangilinan J."/>
            <person name="Park H.-J."/>
            <person name="Ramirez L."/>
            <person name="Alfaro M."/>
            <person name="Sun H."/>
            <person name="Tritt A."/>
            <person name="Yoshinaga Y."/>
            <person name="Zwiers L.-H."/>
            <person name="Turgeon B."/>
            <person name="Goodwin S."/>
            <person name="Spatafora J."/>
            <person name="Crous P."/>
            <person name="Grigoriev I."/>
        </authorList>
    </citation>
    <scope>NUCLEOTIDE SEQUENCE</scope>
    <source>
        <strain evidence="1">ATCC 74209</strain>
    </source>
</reference>
<evidence type="ECO:0000313" key="2">
    <source>
        <dbReference type="Proteomes" id="UP000799536"/>
    </source>
</evidence>
<sequence>MSTSVLPNTTFIISSADSGKPAAAPMAGLIHLLEANLLRCKKVEENGSERLKKQKVHIGKSVLTKSEKIIVLARIQGLATWKATSGTQNSINRRVRDRAFTPANKAPPSAAGRRCHIQNSQSTITQPAKKLIKKTAHQLDQTTTFLSPLHMLLKDRRLEQEQKIEEILSSPDAMYNEDGEKREYFSAELMLKSLVGTC</sequence>
<comment type="caution">
    <text evidence="1">The sequence shown here is derived from an EMBL/GenBank/DDBJ whole genome shotgun (WGS) entry which is preliminary data.</text>
</comment>
<organism evidence="1 2">
    <name type="scientific">Delitschia confertaspora ATCC 74209</name>
    <dbReference type="NCBI Taxonomy" id="1513339"/>
    <lineage>
        <taxon>Eukaryota</taxon>
        <taxon>Fungi</taxon>
        <taxon>Dikarya</taxon>
        <taxon>Ascomycota</taxon>
        <taxon>Pezizomycotina</taxon>
        <taxon>Dothideomycetes</taxon>
        <taxon>Pleosporomycetidae</taxon>
        <taxon>Pleosporales</taxon>
        <taxon>Delitschiaceae</taxon>
        <taxon>Delitschia</taxon>
    </lineage>
</organism>
<dbReference type="AlphaFoldDB" id="A0A9P4JFI4"/>